<keyword evidence="3" id="KW-1185">Reference proteome</keyword>
<dbReference type="RefSeq" id="WP_126703093.1">
    <property type="nucleotide sequence ID" value="NZ_CP034593.1"/>
</dbReference>
<evidence type="ECO:0000313" key="2">
    <source>
        <dbReference type="EMBL" id="AZQ76284.1"/>
    </source>
</evidence>
<dbReference type="InterPro" id="IPR009081">
    <property type="entry name" value="PP-bd_ACP"/>
</dbReference>
<dbReference type="Proteomes" id="UP000280344">
    <property type="component" value="Chromosome"/>
</dbReference>
<sequence>MSSTLDKAREILASLAPEIPEDEITKDADLKENLRLDPVTIYALAVNLERALKIQIPDSQIESARTIADLVADETAVS</sequence>
<dbReference type="Gene3D" id="1.10.1200.10">
    <property type="entry name" value="ACP-like"/>
    <property type="match status" value="1"/>
</dbReference>
<accession>A0A3Q9G325</accession>
<protein>
    <submittedName>
        <fullName evidence="2">Acyl carrier protein</fullName>
    </submittedName>
</protein>
<dbReference type="SUPFAM" id="SSF47336">
    <property type="entry name" value="ACP-like"/>
    <property type="match status" value="1"/>
</dbReference>
<feature type="domain" description="Carrier" evidence="1">
    <location>
        <begin position="2"/>
        <end position="78"/>
    </location>
</feature>
<name>A0A3Q9G325_9ACTO</name>
<evidence type="ECO:0000313" key="3">
    <source>
        <dbReference type="Proteomes" id="UP000280344"/>
    </source>
</evidence>
<evidence type="ECO:0000259" key="1">
    <source>
        <dbReference type="PROSITE" id="PS50075"/>
    </source>
</evidence>
<dbReference type="PROSITE" id="PS50075">
    <property type="entry name" value="CARRIER"/>
    <property type="match status" value="1"/>
</dbReference>
<reference evidence="2 3" key="1">
    <citation type="submission" date="2018-12" db="EMBL/GenBank/DDBJ databases">
        <title>Complete genome sequence of Flaviflexus sp. H23T48.</title>
        <authorList>
            <person name="Bae J.-W."/>
            <person name="Lee J.-Y."/>
        </authorList>
    </citation>
    <scope>NUCLEOTIDE SEQUENCE [LARGE SCALE GENOMIC DNA]</scope>
    <source>
        <strain evidence="2 3">H23T48</strain>
    </source>
</reference>
<dbReference type="OrthoDB" id="9804551at2"/>
<dbReference type="KEGG" id="flh:EJ997_01950"/>
<organism evidence="2 3">
    <name type="scientific">Flaviflexus ciconiae</name>
    <dbReference type="NCBI Taxonomy" id="2496867"/>
    <lineage>
        <taxon>Bacteria</taxon>
        <taxon>Bacillati</taxon>
        <taxon>Actinomycetota</taxon>
        <taxon>Actinomycetes</taxon>
        <taxon>Actinomycetales</taxon>
        <taxon>Actinomycetaceae</taxon>
        <taxon>Flaviflexus</taxon>
    </lineage>
</organism>
<gene>
    <name evidence="2" type="ORF">EJ997_01950</name>
</gene>
<dbReference type="Pfam" id="PF00550">
    <property type="entry name" value="PP-binding"/>
    <property type="match status" value="1"/>
</dbReference>
<dbReference type="EMBL" id="CP034593">
    <property type="protein sequence ID" value="AZQ76284.1"/>
    <property type="molecule type" value="Genomic_DNA"/>
</dbReference>
<dbReference type="AlphaFoldDB" id="A0A3Q9G325"/>
<dbReference type="InterPro" id="IPR036736">
    <property type="entry name" value="ACP-like_sf"/>
</dbReference>
<proteinExistence type="predicted"/>